<dbReference type="InterPro" id="IPR050983">
    <property type="entry name" value="GST_Omega/HSP26"/>
</dbReference>
<accession>A0A939DDC9</accession>
<dbReference type="PROSITE" id="PS50404">
    <property type="entry name" value="GST_NTER"/>
    <property type="match status" value="1"/>
</dbReference>
<dbReference type="SUPFAM" id="SSF47616">
    <property type="entry name" value="GST C-terminal domain-like"/>
    <property type="match status" value="1"/>
</dbReference>
<proteinExistence type="predicted"/>
<dbReference type="Pfam" id="PF13409">
    <property type="entry name" value="GST_N_2"/>
    <property type="match status" value="1"/>
</dbReference>
<gene>
    <name evidence="3" type="ORF">JYP50_06225</name>
</gene>
<dbReference type="SFLD" id="SFLDG00358">
    <property type="entry name" value="Main_(cytGST)"/>
    <property type="match status" value="1"/>
</dbReference>
<dbReference type="Proteomes" id="UP000664303">
    <property type="component" value="Unassembled WGS sequence"/>
</dbReference>
<dbReference type="EMBL" id="JAFKCZ010000004">
    <property type="protein sequence ID" value="MBN7796175.1"/>
    <property type="molecule type" value="Genomic_DNA"/>
</dbReference>
<comment type="caution">
    <text evidence="3">The sequence shown here is derived from an EMBL/GenBank/DDBJ whole genome shotgun (WGS) entry which is preliminary data.</text>
</comment>
<feature type="domain" description="GST C-terminal" evidence="2">
    <location>
        <begin position="115"/>
        <end position="243"/>
    </location>
</feature>
<sequence>MFELYHAPFSTCSQKVRLCLAEKGIDYVSHLVDLSRQEHLLPQYLELNPNGVVPTLVHGASVIVDSSVICEYLDEVVPEPRLSPATAAGRAGMRSWMRYFEEVPTAAIRVPSFNGLFAKAFARMPDDQFEAMTESMPLRRSFYRKMRETEEGFDQATFDESIESLARTLERVDASLDPGPWILGEQFTVADIVLVPTIVRMDDIGLAHMWANYPRVSGWYRRVQERRSFDIAYFDGSRVSLPSDNHSQKG</sequence>
<dbReference type="InterPro" id="IPR010987">
    <property type="entry name" value="Glutathione-S-Trfase_C-like"/>
</dbReference>
<reference evidence="3" key="1">
    <citation type="submission" date="2021-02" db="EMBL/GenBank/DDBJ databases">
        <title>PHA producing bacteria isolated from coastal sediment in Guangdong, Shenzhen.</title>
        <authorList>
            <person name="Zheng W."/>
            <person name="Yu S."/>
            <person name="Huang Y."/>
        </authorList>
    </citation>
    <scope>NUCLEOTIDE SEQUENCE</scope>
    <source>
        <strain evidence="3">TN14-10</strain>
    </source>
</reference>
<evidence type="ECO:0000259" key="2">
    <source>
        <dbReference type="PROSITE" id="PS50405"/>
    </source>
</evidence>
<dbReference type="InterPro" id="IPR036282">
    <property type="entry name" value="Glutathione-S-Trfase_C_sf"/>
</dbReference>
<dbReference type="Gene3D" id="1.20.1050.10">
    <property type="match status" value="1"/>
</dbReference>
<dbReference type="SFLD" id="SFLDS00019">
    <property type="entry name" value="Glutathione_Transferase_(cytos"/>
    <property type="match status" value="1"/>
</dbReference>
<evidence type="ECO:0000259" key="1">
    <source>
        <dbReference type="PROSITE" id="PS50404"/>
    </source>
</evidence>
<dbReference type="SUPFAM" id="SSF52833">
    <property type="entry name" value="Thioredoxin-like"/>
    <property type="match status" value="1"/>
</dbReference>
<dbReference type="AlphaFoldDB" id="A0A939DDC9"/>
<evidence type="ECO:0000313" key="3">
    <source>
        <dbReference type="EMBL" id="MBN7796175.1"/>
    </source>
</evidence>
<keyword evidence="4" id="KW-1185">Reference proteome</keyword>
<name>A0A939DDC9_9GAMM</name>
<dbReference type="PROSITE" id="PS50405">
    <property type="entry name" value="GST_CTER"/>
    <property type="match status" value="1"/>
</dbReference>
<dbReference type="InterPro" id="IPR004045">
    <property type="entry name" value="Glutathione_S-Trfase_N"/>
</dbReference>
<organism evidence="3 4">
    <name type="scientific">Parahaliea mediterranea</name>
    <dbReference type="NCBI Taxonomy" id="651086"/>
    <lineage>
        <taxon>Bacteria</taxon>
        <taxon>Pseudomonadati</taxon>
        <taxon>Pseudomonadota</taxon>
        <taxon>Gammaproteobacteria</taxon>
        <taxon>Cellvibrionales</taxon>
        <taxon>Halieaceae</taxon>
        <taxon>Parahaliea</taxon>
    </lineage>
</organism>
<protein>
    <submittedName>
        <fullName evidence="3">Glutathione S-transferase family protein</fullName>
    </submittedName>
</protein>
<feature type="domain" description="GST N-terminal" evidence="1">
    <location>
        <begin position="1"/>
        <end position="81"/>
    </location>
</feature>
<dbReference type="RefSeq" id="WP_206559619.1">
    <property type="nucleotide sequence ID" value="NZ_JAFKCZ010000004.1"/>
</dbReference>
<dbReference type="InterPro" id="IPR036249">
    <property type="entry name" value="Thioredoxin-like_sf"/>
</dbReference>
<dbReference type="PANTHER" id="PTHR43968:SF6">
    <property type="entry name" value="GLUTATHIONE S-TRANSFERASE OMEGA"/>
    <property type="match status" value="1"/>
</dbReference>
<dbReference type="Pfam" id="PF13410">
    <property type="entry name" value="GST_C_2"/>
    <property type="match status" value="1"/>
</dbReference>
<dbReference type="InterPro" id="IPR040079">
    <property type="entry name" value="Glutathione_S-Trfase"/>
</dbReference>
<dbReference type="PANTHER" id="PTHR43968">
    <property type="match status" value="1"/>
</dbReference>
<evidence type="ECO:0000313" key="4">
    <source>
        <dbReference type="Proteomes" id="UP000664303"/>
    </source>
</evidence>
<dbReference type="CDD" id="cd00570">
    <property type="entry name" value="GST_N_family"/>
    <property type="match status" value="1"/>
</dbReference>
<dbReference type="GO" id="GO:0005737">
    <property type="term" value="C:cytoplasm"/>
    <property type="evidence" value="ECO:0007669"/>
    <property type="project" value="TreeGrafter"/>
</dbReference>
<dbReference type="Gene3D" id="3.40.30.10">
    <property type="entry name" value="Glutaredoxin"/>
    <property type="match status" value="1"/>
</dbReference>